<evidence type="ECO:0000313" key="9">
    <source>
        <dbReference type="EMBL" id="SVD83250.1"/>
    </source>
</evidence>
<dbReference type="InterPro" id="IPR000701">
    <property type="entry name" value="SuccDH_FuR_B_TM-su"/>
</dbReference>
<feature type="transmembrane region" description="Helical" evidence="8">
    <location>
        <begin position="21"/>
        <end position="46"/>
    </location>
</feature>
<evidence type="ECO:0000256" key="1">
    <source>
        <dbReference type="ARBA" id="ARBA00004141"/>
    </source>
</evidence>
<dbReference type="PIRSF" id="PIRSF000178">
    <property type="entry name" value="SDH_cyt_b560"/>
    <property type="match status" value="1"/>
</dbReference>
<keyword evidence="7 8" id="KW-0472">Membrane</keyword>
<dbReference type="GO" id="GO:0046872">
    <property type="term" value="F:metal ion binding"/>
    <property type="evidence" value="ECO:0007669"/>
    <property type="project" value="UniProtKB-KW"/>
</dbReference>
<evidence type="ECO:0000256" key="2">
    <source>
        <dbReference type="ARBA" id="ARBA00022617"/>
    </source>
</evidence>
<dbReference type="GO" id="GO:0009055">
    <property type="term" value="F:electron transfer activity"/>
    <property type="evidence" value="ECO:0007669"/>
    <property type="project" value="InterPro"/>
</dbReference>
<evidence type="ECO:0000256" key="5">
    <source>
        <dbReference type="ARBA" id="ARBA00022989"/>
    </source>
</evidence>
<keyword evidence="2" id="KW-0349">Heme</keyword>
<dbReference type="InterPro" id="IPR014314">
    <property type="entry name" value="Succ_DH_cytb556"/>
</dbReference>
<dbReference type="Gene3D" id="1.20.1300.10">
    <property type="entry name" value="Fumarate reductase/succinate dehydrogenase, transmembrane subunit"/>
    <property type="match status" value="1"/>
</dbReference>
<feature type="non-terminal residue" evidence="9">
    <location>
        <position position="87"/>
    </location>
</feature>
<evidence type="ECO:0000256" key="3">
    <source>
        <dbReference type="ARBA" id="ARBA00022692"/>
    </source>
</evidence>
<sequence>MTKARRPLSPHLQVYRWQITMILSTFHRGTGVMLSLGLLILVYWLLAIAGGFDRYEQARAFLESDWFKLPLVGWTFCFFFHLCNGIR</sequence>
<dbReference type="SUPFAM" id="SSF81343">
    <property type="entry name" value="Fumarate reductase respiratory complex transmembrane subunits"/>
    <property type="match status" value="1"/>
</dbReference>
<dbReference type="Pfam" id="PF01127">
    <property type="entry name" value="Sdh_cyt"/>
    <property type="match status" value="1"/>
</dbReference>
<proteinExistence type="predicted"/>
<feature type="transmembrane region" description="Helical" evidence="8">
    <location>
        <begin position="66"/>
        <end position="86"/>
    </location>
</feature>
<dbReference type="CDD" id="cd03499">
    <property type="entry name" value="SQR_TypeC_SdhC"/>
    <property type="match status" value="1"/>
</dbReference>
<dbReference type="GO" id="GO:0016020">
    <property type="term" value="C:membrane"/>
    <property type="evidence" value="ECO:0007669"/>
    <property type="project" value="UniProtKB-SubCell"/>
</dbReference>
<dbReference type="NCBIfam" id="TIGR02970">
    <property type="entry name" value="succ_dehyd_cytB"/>
    <property type="match status" value="1"/>
</dbReference>
<keyword evidence="4" id="KW-0479">Metal-binding</keyword>
<dbReference type="GO" id="GO:0006099">
    <property type="term" value="P:tricarboxylic acid cycle"/>
    <property type="evidence" value="ECO:0007669"/>
    <property type="project" value="InterPro"/>
</dbReference>
<comment type="subcellular location">
    <subcellularLocation>
        <location evidence="1">Membrane</location>
        <topology evidence="1">Multi-pass membrane protein</topology>
    </subcellularLocation>
</comment>
<keyword evidence="3 8" id="KW-0812">Transmembrane</keyword>
<evidence type="ECO:0008006" key="10">
    <source>
        <dbReference type="Google" id="ProtNLM"/>
    </source>
</evidence>
<organism evidence="9">
    <name type="scientific">marine metagenome</name>
    <dbReference type="NCBI Taxonomy" id="408172"/>
    <lineage>
        <taxon>unclassified sequences</taxon>
        <taxon>metagenomes</taxon>
        <taxon>ecological metagenomes</taxon>
    </lineage>
</organism>
<evidence type="ECO:0000256" key="6">
    <source>
        <dbReference type="ARBA" id="ARBA00023004"/>
    </source>
</evidence>
<evidence type="ECO:0000256" key="7">
    <source>
        <dbReference type="ARBA" id="ARBA00023136"/>
    </source>
</evidence>
<dbReference type="PANTHER" id="PTHR10978">
    <property type="entry name" value="SUCCINATE DEHYDROGENASE CYTOCHROME B560 SUBUNIT"/>
    <property type="match status" value="1"/>
</dbReference>
<evidence type="ECO:0000256" key="4">
    <source>
        <dbReference type="ARBA" id="ARBA00022723"/>
    </source>
</evidence>
<dbReference type="AlphaFoldDB" id="A0A382YJJ2"/>
<protein>
    <recommendedName>
        <fullName evidence="10">Succinate dehydrogenase cytochrome b556 subunit</fullName>
    </recommendedName>
</protein>
<keyword evidence="5 8" id="KW-1133">Transmembrane helix</keyword>
<keyword evidence="6" id="KW-0408">Iron</keyword>
<evidence type="ECO:0000256" key="8">
    <source>
        <dbReference type="SAM" id="Phobius"/>
    </source>
</evidence>
<gene>
    <name evidence="9" type="ORF">METZ01_LOCUS436104</name>
</gene>
<dbReference type="PROSITE" id="PS01000">
    <property type="entry name" value="SDH_CYT_1"/>
    <property type="match status" value="1"/>
</dbReference>
<dbReference type="PANTHER" id="PTHR10978:SF5">
    <property type="entry name" value="SUCCINATE DEHYDROGENASE CYTOCHROME B560 SUBUNIT, MITOCHONDRIAL"/>
    <property type="match status" value="1"/>
</dbReference>
<dbReference type="EMBL" id="UINC01176222">
    <property type="protein sequence ID" value="SVD83250.1"/>
    <property type="molecule type" value="Genomic_DNA"/>
</dbReference>
<reference evidence="9" key="1">
    <citation type="submission" date="2018-05" db="EMBL/GenBank/DDBJ databases">
        <authorList>
            <person name="Lanie J.A."/>
            <person name="Ng W.-L."/>
            <person name="Kazmierczak K.M."/>
            <person name="Andrzejewski T.M."/>
            <person name="Davidsen T.M."/>
            <person name="Wayne K.J."/>
            <person name="Tettelin H."/>
            <person name="Glass J.I."/>
            <person name="Rusch D."/>
            <person name="Podicherti R."/>
            <person name="Tsui H.-C.T."/>
            <person name="Winkler M.E."/>
        </authorList>
    </citation>
    <scope>NUCLEOTIDE SEQUENCE</scope>
</reference>
<dbReference type="InterPro" id="IPR034804">
    <property type="entry name" value="SQR/QFR_C/D"/>
</dbReference>
<dbReference type="InterPro" id="IPR018495">
    <property type="entry name" value="Succ_DH_cyt_bsu_CS"/>
</dbReference>
<accession>A0A382YJJ2</accession>
<name>A0A382YJJ2_9ZZZZ</name>